<proteinExistence type="predicted"/>
<comment type="caution">
    <text evidence="1">The sequence shown here is derived from an EMBL/GenBank/DDBJ whole genome shotgun (WGS) entry which is preliminary data.</text>
</comment>
<evidence type="ECO:0000313" key="1">
    <source>
        <dbReference type="EMBL" id="KAJ8638808.1"/>
    </source>
</evidence>
<name>A0ACC2M038_PERAE</name>
<dbReference type="Proteomes" id="UP001234297">
    <property type="component" value="Chromosome 5"/>
</dbReference>
<keyword evidence="2" id="KW-1185">Reference proteome</keyword>
<reference evidence="1 2" key="1">
    <citation type="journal article" date="2022" name="Hortic Res">
        <title>A haplotype resolved chromosomal level avocado genome allows analysis of novel avocado genes.</title>
        <authorList>
            <person name="Nath O."/>
            <person name="Fletcher S.J."/>
            <person name="Hayward A."/>
            <person name="Shaw L.M."/>
            <person name="Masouleh A.K."/>
            <person name="Furtado A."/>
            <person name="Henry R.J."/>
            <person name="Mitter N."/>
        </authorList>
    </citation>
    <scope>NUCLEOTIDE SEQUENCE [LARGE SCALE GENOMIC DNA]</scope>
    <source>
        <strain evidence="2">cv. Hass</strain>
    </source>
</reference>
<accession>A0ACC2M038</accession>
<organism evidence="1 2">
    <name type="scientific">Persea americana</name>
    <name type="common">Avocado</name>
    <dbReference type="NCBI Taxonomy" id="3435"/>
    <lineage>
        <taxon>Eukaryota</taxon>
        <taxon>Viridiplantae</taxon>
        <taxon>Streptophyta</taxon>
        <taxon>Embryophyta</taxon>
        <taxon>Tracheophyta</taxon>
        <taxon>Spermatophyta</taxon>
        <taxon>Magnoliopsida</taxon>
        <taxon>Magnoliidae</taxon>
        <taxon>Laurales</taxon>
        <taxon>Lauraceae</taxon>
        <taxon>Persea</taxon>
    </lineage>
</organism>
<gene>
    <name evidence="1" type="ORF">MRB53_015502</name>
</gene>
<sequence length="190" mass="21970">MLLDFSQVVTPKKVYVKRPASKSPVKKKKRGKRGPTEANPTKLSNPVDEESQDKPRELVHVEFDVKPMYQSREPSMNGYVEGQYIPVDDDPHLVPLEELFSTSPCPDLYSTPAPIVPLVMVVVPSSAIVESLVWRLKHLLRNMRVLERLLDFEHGFIQSEYVLTEEDKEILEGFHRYYIQRYQPPTMFSV</sequence>
<dbReference type="EMBL" id="CM056813">
    <property type="protein sequence ID" value="KAJ8638808.1"/>
    <property type="molecule type" value="Genomic_DNA"/>
</dbReference>
<protein>
    <submittedName>
        <fullName evidence="1">Uncharacterized protein</fullName>
    </submittedName>
</protein>
<evidence type="ECO:0000313" key="2">
    <source>
        <dbReference type="Proteomes" id="UP001234297"/>
    </source>
</evidence>